<dbReference type="EMBL" id="QFQP01000009">
    <property type="protein sequence ID" value="PZR13481.1"/>
    <property type="molecule type" value="Genomic_DNA"/>
</dbReference>
<dbReference type="Pfam" id="PF13641">
    <property type="entry name" value="Glyco_tranf_2_3"/>
    <property type="match status" value="1"/>
</dbReference>
<evidence type="ECO:0000313" key="4">
    <source>
        <dbReference type="EMBL" id="PZR13481.1"/>
    </source>
</evidence>
<dbReference type="CDD" id="cd04186">
    <property type="entry name" value="GT_2_like_c"/>
    <property type="match status" value="1"/>
</dbReference>
<evidence type="ECO:0000256" key="1">
    <source>
        <dbReference type="ARBA" id="ARBA00006739"/>
    </source>
</evidence>
<evidence type="ECO:0000256" key="2">
    <source>
        <dbReference type="ARBA" id="ARBA00022676"/>
    </source>
</evidence>
<dbReference type="PANTHER" id="PTHR43179">
    <property type="entry name" value="RHAMNOSYLTRANSFERASE WBBL"/>
    <property type="match status" value="1"/>
</dbReference>
<sequence length="275" mass="31064">MVVSDVPVVIGIVAYRNERAELVRLLRSLEVARRSSGPRFEVLWHDNSDDATWRASVHDLPIHFVSSSKNVGFGRGHNELMKSAFSVSSTRAYVGLNPDAIIHPDMVRELQAQASNLDNPGLVEAMQFPDEHPKPYDPVTGETPWCSGCALLITRALYERIGGFDENFFMYCEDVDLSWRARAAGFQIAIAPKALVHHYTGNRSPGSSRQREMLRGGAYLAAKWGDERFRKECAREFELMSGKPLHLPAVKRPTREMRAVAHFDDSFYFAPTRWV</sequence>
<comment type="caution">
    <text evidence="4">The sequence shown here is derived from an EMBL/GenBank/DDBJ whole genome shotgun (WGS) entry which is preliminary data.</text>
</comment>
<dbReference type="SUPFAM" id="SSF53448">
    <property type="entry name" value="Nucleotide-diphospho-sugar transferases"/>
    <property type="match status" value="1"/>
</dbReference>
<dbReference type="PANTHER" id="PTHR43179:SF12">
    <property type="entry name" value="GALACTOFURANOSYLTRANSFERASE GLFT2"/>
    <property type="match status" value="1"/>
</dbReference>
<proteinExistence type="inferred from homology"/>
<dbReference type="GO" id="GO:0016757">
    <property type="term" value="F:glycosyltransferase activity"/>
    <property type="evidence" value="ECO:0007669"/>
    <property type="project" value="UniProtKB-KW"/>
</dbReference>
<dbReference type="AlphaFoldDB" id="A0A2W5VSC5"/>
<dbReference type="InterPro" id="IPR029044">
    <property type="entry name" value="Nucleotide-diphossugar_trans"/>
</dbReference>
<keyword evidence="3 4" id="KW-0808">Transferase</keyword>
<name>A0A2W5VSC5_9BACT</name>
<dbReference type="Proteomes" id="UP000249061">
    <property type="component" value="Unassembled WGS sequence"/>
</dbReference>
<evidence type="ECO:0000256" key="3">
    <source>
        <dbReference type="ARBA" id="ARBA00022679"/>
    </source>
</evidence>
<dbReference type="Gene3D" id="3.90.550.10">
    <property type="entry name" value="Spore Coat Polysaccharide Biosynthesis Protein SpsA, Chain A"/>
    <property type="match status" value="1"/>
</dbReference>
<comment type="similarity">
    <text evidence="1">Belongs to the glycosyltransferase 2 family.</text>
</comment>
<protein>
    <submittedName>
        <fullName evidence="4">Glycosyltransferase family 2 protein</fullName>
    </submittedName>
</protein>
<reference evidence="4 5" key="1">
    <citation type="submission" date="2017-08" db="EMBL/GenBank/DDBJ databases">
        <title>Infants hospitalized years apart are colonized by the same room-sourced microbial strains.</title>
        <authorList>
            <person name="Brooks B."/>
            <person name="Olm M.R."/>
            <person name="Firek B.A."/>
            <person name="Baker R."/>
            <person name="Thomas B.C."/>
            <person name="Morowitz M.J."/>
            <person name="Banfield J.F."/>
        </authorList>
    </citation>
    <scope>NUCLEOTIDE SEQUENCE [LARGE SCALE GENOMIC DNA]</scope>
    <source>
        <strain evidence="4">S2_003_000_R2_14</strain>
    </source>
</reference>
<gene>
    <name evidence="4" type="ORF">DI536_12030</name>
</gene>
<keyword evidence="2" id="KW-0328">Glycosyltransferase</keyword>
<accession>A0A2W5VSC5</accession>
<evidence type="ECO:0000313" key="5">
    <source>
        <dbReference type="Proteomes" id="UP000249061"/>
    </source>
</evidence>
<organism evidence="4 5">
    <name type="scientific">Archangium gephyra</name>
    <dbReference type="NCBI Taxonomy" id="48"/>
    <lineage>
        <taxon>Bacteria</taxon>
        <taxon>Pseudomonadati</taxon>
        <taxon>Myxococcota</taxon>
        <taxon>Myxococcia</taxon>
        <taxon>Myxococcales</taxon>
        <taxon>Cystobacterineae</taxon>
        <taxon>Archangiaceae</taxon>
        <taxon>Archangium</taxon>
    </lineage>
</organism>